<accession>A0A4Z1CX28</accession>
<dbReference type="InterPro" id="IPR036844">
    <property type="entry name" value="Hint_dom_sf"/>
</dbReference>
<feature type="domain" description="Hint" evidence="2">
    <location>
        <begin position="54"/>
        <end position="156"/>
    </location>
</feature>
<evidence type="ECO:0000313" key="4">
    <source>
        <dbReference type="Proteomes" id="UP000298513"/>
    </source>
</evidence>
<evidence type="ECO:0000256" key="1">
    <source>
        <dbReference type="SAM" id="MobiDB-lite"/>
    </source>
</evidence>
<comment type="caution">
    <text evidence="3">The sequence shown here is derived from an EMBL/GenBank/DDBJ whole genome shotgun (WGS) entry which is preliminary data.</text>
</comment>
<name>A0A4Z1CX28_STRGP</name>
<protein>
    <recommendedName>
        <fullName evidence="2">Hint domain-containing protein</fullName>
    </recommendedName>
</protein>
<evidence type="ECO:0000259" key="2">
    <source>
        <dbReference type="SMART" id="SM00306"/>
    </source>
</evidence>
<sequence length="269" mass="29170">MIVTGIPVDALENCMVKHDLMSCWEFGEQATIATKMRLAGMMYRGLRAAMRGCGECFLPGTRVLMGDGKQKPIERVHTGDLVRATDPTAGETGAHRVTRQIVSKGDKHLTAITIRGPTGHRGKVTATADHPFWSPSLRTWAAAGDLRTGDTLCTDRGAEATVTAVRSYDRPAVTYQSDRRGPSLLLGAGGPYSASRPRKRSGDCPRGSPIPSGCRGSTTPEQEPDDRRVHEGLEPAHSDVPGEVRRVREIRAGRQLGATTERRNWTGTM</sequence>
<dbReference type="Gene3D" id="2.170.16.10">
    <property type="entry name" value="Hedgehog/Intein (Hint) domain"/>
    <property type="match status" value="1"/>
</dbReference>
<dbReference type="SUPFAM" id="SSF51294">
    <property type="entry name" value="Hedgehog/intein (Hint) domain"/>
    <property type="match status" value="1"/>
</dbReference>
<gene>
    <name evidence="3" type="ORF">E5082_31480</name>
</gene>
<keyword evidence="4" id="KW-1185">Reference proteome</keyword>
<organism evidence="3 4">
    <name type="scientific">Streptomyces griseoluteus</name>
    <dbReference type="NCBI Taxonomy" id="29306"/>
    <lineage>
        <taxon>Bacteria</taxon>
        <taxon>Bacillati</taxon>
        <taxon>Actinomycetota</taxon>
        <taxon>Actinomycetes</taxon>
        <taxon>Kitasatosporales</taxon>
        <taxon>Streptomycetaceae</taxon>
        <taxon>Streptomyces</taxon>
    </lineage>
</organism>
<dbReference type="Pfam" id="PF07591">
    <property type="entry name" value="PT-HINT"/>
    <property type="match status" value="1"/>
</dbReference>
<dbReference type="EMBL" id="SRRU01000018">
    <property type="protein sequence ID" value="TGN73538.1"/>
    <property type="molecule type" value="Genomic_DNA"/>
</dbReference>
<feature type="region of interest" description="Disordered" evidence="1">
    <location>
        <begin position="173"/>
        <end position="242"/>
    </location>
</feature>
<evidence type="ECO:0000313" key="3">
    <source>
        <dbReference type="EMBL" id="TGN73538.1"/>
    </source>
</evidence>
<dbReference type="SMART" id="SM00306">
    <property type="entry name" value="HintN"/>
    <property type="match status" value="1"/>
</dbReference>
<dbReference type="Proteomes" id="UP000298513">
    <property type="component" value="Unassembled WGS sequence"/>
</dbReference>
<feature type="compositionally biased region" description="Basic and acidic residues" evidence="1">
    <location>
        <begin position="225"/>
        <end position="242"/>
    </location>
</feature>
<dbReference type="InterPro" id="IPR003587">
    <property type="entry name" value="Hint_dom_N"/>
</dbReference>
<proteinExistence type="predicted"/>
<dbReference type="AlphaFoldDB" id="A0A4Z1CX28"/>
<dbReference type="CDD" id="cd00081">
    <property type="entry name" value="Hint"/>
    <property type="match status" value="1"/>
</dbReference>
<reference evidence="3 4" key="1">
    <citation type="submission" date="2019-04" db="EMBL/GenBank/DDBJ databases">
        <title>Streptomyces sp. nov. Bv016 isolated from bark of Buahinia variegata.</title>
        <authorList>
            <person name="Kanchanasin P."/>
            <person name="Tanasupawat S."/>
            <person name="Yuki M."/>
            <person name="Kudo T."/>
        </authorList>
    </citation>
    <scope>NUCLEOTIDE SEQUENCE [LARGE SCALE GENOMIC DNA]</scope>
    <source>
        <strain evidence="3 4">JCM 4765</strain>
    </source>
</reference>